<dbReference type="Pfam" id="PF00305">
    <property type="entry name" value="Lipoxygenase"/>
    <property type="match status" value="1"/>
</dbReference>
<reference evidence="6" key="2">
    <citation type="submission" date="2025-09" db="UniProtKB">
        <authorList>
            <consortium name="Ensembl"/>
        </authorList>
    </citation>
    <scope>IDENTIFICATION</scope>
</reference>
<accession>A0A8C4NBM1</accession>
<dbReference type="AlphaFoldDB" id="A0A8C4NBM1"/>
<dbReference type="PROSITE" id="PS00081">
    <property type="entry name" value="LIPOXYGENASE_2"/>
    <property type="match status" value="1"/>
</dbReference>
<evidence type="ECO:0000256" key="2">
    <source>
        <dbReference type="ARBA" id="ARBA00022964"/>
    </source>
</evidence>
<dbReference type="PROSITE" id="PS51393">
    <property type="entry name" value="LIPOXYGENASE_3"/>
    <property type="match status" value="1"/>
</dbReference>
<dbReference type="Gene3D" id="2.60.60.20">
    <property type="entry name" value="PLAT/LH2 domain"/>
    <property type="match status" value="1"/>
</dbReference>
<keyword evidence="1" id="KW-0479">Metal-binding</keyword>
<dbReference type="GeneTree" id="ENSGT00940000155191"/>
<evidence type="ECO:0000313" key="7">
    <source>
        <dbReference type="Proteomes" id="UP000694388"/>
    </source>
</evidence>
<dbReference type="InterPro" id="IPR000907">
    <property type="entry name" value="LipOase"/>
</dbReference>
<dbReference type="Ensembl" id="ENSEBUT00000005658.1">
    <property type="protein sequence ID" value="ENSEBUP00000005220.1"/>
    <property type="gene ID" value="ENSEBUG00000003551.1"/>
</dbReference>
<evidence type="ECO:0000256" key="1">
    <source>
        <dbReference type="ARBA" id="ARBA00022723"/>
    </source>
</evidence>
<dbReference type="GO" id="GO:0016702">
    <property type="term" value="F:oxidoreductase activity, acting on single donors with incorporation of molecular oxygen, incorporation of two atoms of oxygen"/>
    <property type="evidence" value="ECO:0007669"/>
    <property type="project" value="InterPro"/>
</dbReference>
<dbReference type="PRINTS" id="PR00087">
    <property type="entry name" value="LIPOXYGENASE"/>
</dbReference>
<evidence type="ECO:0000256" key="4">
    <source>
        <dbReference type="ARBA" id="ARBA00023098"/>
    </source>
</evidence>
<dbReference type="OMA" id="MEMIMAS"/>
<keyword evidence="7" id="KW-1185">Reference proteome</keyword>
<proteinExistence type="predicted"/>
<dbReference type="Pfam" id="PF01477">
    <property type="entry name" value="PLAT"/>
    <property type="match status" value="1"/>
</dbReference>
<dbReference type="InterPro" id="IPR036392">
    <property type="entry name" value="PLAT/LH2_dom_sf"/>
</dbReference>
<dbReference type="SUPFAM" id="SSF48484">
    <property type="entry name" value="Lipoxigenase"/>
    <property type="match status" value="1"/>
</dbReference>
<reference evidence="6" key="1">
    <citation type="submission" date="2025-08" db="UniProtKB">
        <authorList>
            <consortium name="Ensembl"/>
        </authorList>
    </citation>
    <scope>IDENTIFICATION</scope>
</reference>
<dbReference type="Gene3D" id="3.10.450.60">
    <property type="match status" value="1"/>
</dbReference>
<evidence type="ECO:0000259" key="5">
    <source>
        <dbReference type="PROSITE" id="PS51393"/>
    </source>
</evidence>
<dbReference type="GO" id="GO:0046872">
    <property type="term" value="F:metal ion binding"/>
    <property type="evidence" value="ECO:0007669"/>
    <property type="project" value="UniProtKB-KW"/>
</dbReference>
<dbReference type="PANTHER" id="PTHR11771">
    <property type="entry name" value="LIPOXYGENASE"/>
    <property type="match status" value="1"/>
</dbReference>
<protein>
    <submittedName>
        <fullName evidence="6">Zgc:152891</fullName>
    </submittedName>
</protein>
<evidence type="ECO:0000256" key="3">
    <source>
        <dbReference type="ARBA" id="ARBA00023002"/>
    </source>
</evidence>
<dbReference type="InterPro" id="IPR001024">
    <property type="entry name" value="PLAT/LH2_dom"/>
</dbReference>
<dbReference type="Gene3D" id="1.20.245.10">
    <property type="entry name" value="Lipoxygenase-1, Domain 5"/>
    <property type="match status" value="1"/>
</dbReference>
<organism evidence="6 7">
    <name type="scientific">Eptatretus burgeri</name>
    <name type="common">Inshore hagfish</name>
    <dbReference type="NCBI Taxonomy" id="7764"/>
    <lineage>
        <taxon>Eukaryota</taxon>
        <taxon>Metazoa</taxon>
        <taxon>Chordata</taxon>
        <taxon>Craniata</taxon>
        <taxon>Vertebrata</taxon>
        <taxon>Cyclostomata</taxon>
        <taxon>Myxini</taxon>
        <taxon>Myxiniformes</taxon>
        <taxon>Myxinidae</taxon>
        <taxon>Eptatretinae</taxon>
        <taxon>Eptatretus</taxon>
    </lineage>
</organism>
<feature type="domain" description="Lipoxygenase" evidence="5">
    <location>
        <begin position="177"/>
        <end position="623"/>
    </location>
</feature>
<dbReference type="Proteomes" id="UP000694388">
    <property type="component" value="Unplaced"/>
</dbReference>
<dbReference type="InterPro" id="IPR020834">
    <property type="entry name" value="LipOase_CS"/>
</dbReference>
<name>A0A8C4NBM1_EPTBU</name>
<dbReference type="InterPro" id="IPR013819">
    <property type="entry name" value="LipOase_C"/>
</dbReference>
<evidence type="ECO:0000313" key="6">
    <source>
        <dbReference type="Ensembl" id="ENSEBUP00000005220.1"/>
    </source>
</evidence>
<keyword evidence="4" id="KW-0443">Lipid metabolism</keyword>
<keyword evidence="2" id="KW-0223">Dioxygenase</keyword>
<keyword evidence="3" id="KW-0560">Oxidoreductase</keyword>
<dbReference type="SUPFAM" id="SSF49723">
    <property type="entry name" value="Lipase/lipooxygenase domain (PLAT/LH2 domain)"/>
    <property type="match status" value="1"/>
</dbReference>
<sequence length="623" mass="70841">MVFYEVTVATADTDDAGTYDYIIISLIGTNAQMWNHFVDSWQFGKVFSDQYLGTILFAYLDKVPFFMPNDWHCLYVSVRGPDGNVTKFPAYCWHQGQTKKLRNGNGKISALVLTRLWKSWLPEGPLGIAASSFADLPLDVRFPNSGVARKSFIYETQIYVYVHCVYMCVWAVYILDHWKEDELFGSHFLCGSFVRMIQQCTVLPSHISVTHTMVEPSLRRSMNFEQEMKAGNIFMVDCSLLDGIPANNVDPAVVHYVGSPTCLLYMTPDEQLIPIAIQVWKYPGKHNSIFLPSDSQADWLFAKMWMKSAALQLHLLEQLYLRVHLVSETYTIATLRCLPCVHPVYKMLIPHLKYTLGINIEMREKLLGTKGHFSKFLATGGQSAFKVLAKAHKLLTYKSLRLPTDITTRNVTNLPGYLYRDDALKIWRAIAGCSMYVSDIIDLYYKHDIDVWQDVEVQNWIKEIFDALQLPETSGFPFNFETLDALKEFVTMVIFTCTAQHSALNNSMVDWHSWIPNCPTTLRCPPPQEKGNINLQHILSALPNIDQSKRFLAIQAKLSSTPFQTALGQHTEKYFTEPGPEAALERFRTSLKAASSDIAERNAGLALPYCYLIPENIQNGIVV</sequence>
<dbReference type="InterPro" id="IPR036226">
    <property type="entry name" value="LipOase_C_sf"/>
</dbReference>
<dbReference type="GO" id="GO:0034440">
    <property type="term" value="P:lipid oxidation"/>
    <property type="evidence" value="ECO:0007669"/>
    <property type="project" value="InterPro"/>
</dbReference>